<evidence type="ECO:0000256" key="3">
    <source>
        <dbReference type="HAMAP-Rule" id="MF_01488"/>
    </source>
</evidence>
<dbReference type="Pfam" id="PF13245">
    <property type="entry name" value="AAA_19"/>
    <property type="match status" value="1"/>
</dbReference>
<dbReference type="SUPFAM" id="SSF52540">
    <property type="entry name" value="P-loop containing nucleoside triphosphate hydrolases"/>
    <property type="match status" value="2"/>
</dbReference>
<dbReference type="Pfam" id="PF13538">
    <property type="entry name" value="UvrD_C_2"/>
    <property type="match status" value="1"/>
</dbReference>
<gene>
    <name evidence="3" type="primary">recD2</name>
    <name evidence="9" type="ORF">GCM10008983_19770</name>
</gene>
<dbReference type="PANTHER" id="PTHR43788:SF6">
    <property type="entry name" value="DNA HELICASE B"/>
    <property type="match status" value="1"/>
</dbReference>
<comment type="caution">
    <text evidence="9">The sequence shown here is derived from an EMBL/GenBank/DDBJ whole genome shotgun (WGS) entry which is preliminary data.</text>
</comment>
<feature type="domain" description="ATP-dependent RecD2 DNA helicase SH3" evidence="7">
    <location>
        <begin position="590"/>
        <end position="660"/>
    </location>
</feature>
<comment type="similarity">
    <text evidence="3">Belongs to the RecD family. RecD2 subfamily.</text>
</comment>
<reference evidence="10" key="1">
    <citation type="journal article" date="2019" name="Int. J. Syst. Evol. Microbiol.">
        <title>The Global Catalogue of Microorganisms (GCM) 10K type strain sequencing project: providing services to taxonomists for standard genome sequencing and annotation.</title>
        <authorList>
            <consortium name="The Broad Institute Genomics Platform"/>
            <consortium name="The Broad Institute Genome Sequencing Center for Infectious Disease"/>
            <person name="Wu L."/>
            <person name="Ma J."/>
        </authorList>
    </citation>
    <scope>NUCLEOTIDE SEQUENCE [LARGE SCALE GENOMIC DNA]</scope>
    <source>
        <strain evidence="10">JCM 12149</strain>
    </source>
</reference>
<comment type="catalytic activity">
    <reaction evidence="3">
        <text>ATP + H2O = ADP + phosphate + H(+)</text>
        <dbReference type="Rhea" id="RHEA:13065"/>
        <dbReference type="ChEBI" id="CHEBI:15377"/>
        <dbReference type="ChEBI" id="CHEBI:15378"/>
        <dbReference type="ChEBI" id="CHEBI:30616"/>
        <dbReference type="ChEBI" id="CHEBI:43474"/>
        <dbReference type="ChEBI" id="CHEBI:456216"/>
        <dbReference type="EC" id="5.6.2.3"/>
    </reaction>
</comment>
<keyword evidence="1 3" id="KW-0547">Nucleotide-binding</keyword>
<evidence type="ECO:0000259" key="7">
    <source>
        <dbReference type="Pfam" id="PF18335"/>
    </source>
</evidence>
<feature type="compositionally biased region" description="Basic and acidic residues" evidence="4">
    <location>
        <begin position="753"/>
        <end position="768"/>
    </location>
</feature>
<keyword evidence="2 3" id="KW-0067">ATP-binding</keyword>
<evidence type="ECO:0000256" key="1">
    <source>
        <dbReference type="ARBA" id="ARBA00022741"/>
    </source>
</evidence>
<evidence type="ECO:0000259" key="8">
    <source>
        <dbReference type="Pfam" id="PF23139"/>
    </source>
</evidence>
<protein>
    <recommendedName>
        <fullName evidence="3">ATP-dependent RecD2 DNA helicase</fullName>
        <ecNumber evidence="3">5.6.2.3</ecNumber>
    </recommendedName>
    <alternativeName>
        <fullName evidence="3">DNA 5'-3' helicase subunit RecD2</fullName>
    </alternativeName>
</protein>
<feature type="binding site" evidence="3">
    <location>
        <begin position="366"/>
        <end position="370"/>
    </location>
    <ligand>
        <name>ATP</name>
        <dbReference type="ChEBI" id="CHEBI:30616"/>
    </ligand>
</feature>
<feature type="domain" description="ATP-dependent RecD2 DNA helicase OB-fold" evidence="8">
    <location>
        <begin position="16"/>
        <end position="93"/>
    </location>
</feature>
<dbReference type="Gene3D" id="2.30.30.940">
    <property type="match status" value="1"/>
</dbReference>
<feature type="domain" description="UvrD-like helicase C-terminal" evidence="5">
    <location>
        <begin position="677"/>
        <end position="724"/>
    </location>
</feature>
<dbReference type="InterPro" id="IPR041451">
    <property type="entry name" value="RecD2_SH13"/>
</dbReference>
<dbReference type="EMBL" id="BAAADM010000054">
    <property type="protein sequence ID" value="GAA0442711.1"/>
    <property type="molecule type" value="Genomic_DNA"/>
</dbReference>
<dbReference type="Proteomes" id="UP001501459">
    <property type="component" value="Unassembled WGS sequence"/>
</dbReference>
<dbReference type="Gene3D" id="3.40.50.300">
    <property type="entry name" value="P-loop containing nucleotide triphosphate hydrolases"/>
    <property type="match status" value="2"/>
</dbReference>
<keyword evidence="3" id="KW-0413">Isomerase</keyword>
<organism evidence="9 10">
    <name type="scientific">Lentibacillus halophilus</name>
    <dbReference type="NCBI Taxonomy" id="295065"/>
    <lineage>
        <taxon>Bacteria</taxon>
        <taxon>Bacillati</taxon>
        <taxon>Bacillota</taxon>
        <taxon>Bacilli</taxon>
        <taxon>Bacillales</taxon>
        <taxon>Bacillaceae</taxon>
        <taxon>Lentibacillus</taxon>
    </lineage>
</organism>
<proteinExistence type="inferred from homology"/>
<dbReference type="InterPro" id="IPR027417">
    <property type="entry name" value="P-loop_NTPase"/>
</dbReference>
<dbReference type="InterPro" id="IPR027785">
    <property type="entry name" value="UvrD-like_helicase_C"/>
</dbReference>
<comment type="function">
    <text evidence="3">DNA-dependent ATPase and ATP-dependent 5'-3' DNA helicase. Has no activity on blunt DNA or DNA with 3'-overhangs, requires at least 10 bases of 5'-ssDNA for helicase activity.</text>
</comment>
<feature type="region of interest" description="Disordered" evidence="4">
    <location>
        <begin position="753"/>
        <end position="777"/>
    </location>
</feature>
<dbReference type="CDD" id="cd18809">
    <property type="entry name" value="SF1_C_RecD"/>
    <property type="match status" value="1"/>
</dbReference>
<dbReference type="PANTHER" id="PTHR43788">
    <property type="entry name" value="DNA2/NAM7 HELICASE FAMILY MEMBER"/>
    <property type="match status" value="1"/>
</dbReference>
<dbReference type="HAMAP" id="MF_01488">
    <property type="entry name" value="RecD2"/>
    <property type="match status" value="1"/>
</dbReference>
<dbReference type="InterPro" id="IPR050534">
    <property type="entry name" value="Coronavir_polyprotein_1ab"/>
</dbReference>
<keyword evidence="10" id="KW-1185">Reference proteome</keyword>
<dbReference type="Pfam" id="PF18335">
    <property type="entry name" value="SH3_13"/>
    <property type="match status" value="1"/>
</dbReference>
<dbReference type="Gene3D" id="1.10.10.2220">
    <property type="match status" value="1"/>
</dbReference>
<dbReference type="CDD" id="cd17933">
    <property type="entry name" value="DEXSc_RecD-like"/>
    <property type="match status" value="1"/>
</dbReference>
<evidence type="ECO:0000256" key="2">
    <source>
        <dbReference type="ARBA" id="ARBA00022840"/>
    </source>
</evidence>
<dbReference type="InterPro" id="IPR006345">
    <property type="entry name" value="RecD2"/>
</dbReference>
<name>A0ABP3J5J4_9BACI</name>
<keyword evidence="3" id="KW-0238">DNA-binding</keyword>
<feature type="domain" description="ATP-dependent RecD2 DNA helicase-like helix-hairpin-helix" evidence="6">
    <location>
        <begin position="158"/>
        <end position="248"/>
    </location>
</feature>
<evidence type="ECO:0000313" key="9">
    <source>
        <dbReference type="EMBL" id="GAA0442711.1"/>
    </source>
</evidence>
<dbReference type="NCBIfam" id="TIGR01448">
    <property type="entry name" value="recD_rel"/>
    <property type="match status" value="1"/>
</dbReference>
<evidence type="ECO:0000259" key="5">
    <source>
        <dbReference type="Pfam" id="PF13538"/>
    </source>
</evidence>
<dbReference type="EC" id="5.6.2.3" evidence="3"/>
<keyword evidence="3" id="KW-0378">Hydrolase</keyword>
<dbReference type="InterPro" id="IPR029493">
    <property type="entry name" value="RecD2-like_HHH"/>
</dbReference>
<evidence type="ECO:0000256" key="4">
    <source>
        <dbReference type="SAM" id="MobiDB-lite"/>
    </source>
</evidence>
<dbReference type="InterPro" id="IPR055446">
    <property type="entry name" value="RecD2_N_OB"/>
</dbReference>
<sequence>MVAMTSDKPSNNDWTFIKGELLYTIFRNEQEYFTIAKIKIHETDEDYHENEIVIKGYLADLQESTIYSFYGTMEYHAKFGMQYKVHSYQTFIPDTKDGLVSYLSSDLFHGVGKKTAEKIVTHLGTSAITKIANDPDVLNEVPGLKKDKKDLISKAVMENQGFEQVAIHLSKYGIGLKLAQTIYREYKEEAMDVLQDDPYRFVFDINGFGFQTADQIARQNGLSPTHPNRLGAGCIYVLQKNIQNGHVYLPVDMCISEAMAILSEPDGILTKDVLNERLEALNKEKQLIMIDDKVYLPSLYYAEDGFAAHVNRLIAKPVEYEIPIAELMKIIGDMEEQETISYGKEQFESIKQALNSRLMVVTGGPGTGKTTVIKGILHAYAAVNAIKASPDAYDSEADYPFILAAPTGRAAKRLSESTGLPAVTIHRLLGWDGKTGFDKDDQEPLSGKYLIVDEFSMVDIWLANSLFKAIPGDMQVLLVGDEDQLPSVGPGQVLADLLGSGRIPFVSLHDVYRQKEGSKIIELAHLIKRDRCGPDALTNDQDFSFIPCHESQLLDALMTVFHKAEAKGIDRKDIQVLAPMYRSQTGIHTINKQLQKLVNPESPSKREVLTNDAIHRVGDKVLQLVNQPEDGIYNGDIGEIVAIFRSNETVDKTEQLVVSFEGREVVYERNDYINIMHAYCISIHKSQGSEFPIVIMPVLPAYRRMLKKNLLYTAITRSKQSLLICGDQDAFLRGVQTHDSNQRYTTLQEHLLDRDHDTNPEVSTHSDDSGITPYDFL</sequence>
<keyword evidence="3" id="KW-0347">Helicase</keyword>
<evidence type="ECO:0000313" key="10">
    <source>
        <dbReference type="Proteomes" id="UP001501459"/>
    </source>
</evidence>
<accession>A0ABP3J5J4</accession>
<dbReference type="Pfam" id="PF23139">
    <property type="entry name" value="OB_YrrC"/>
    <property type="match status" value="1"/>
</dbReference>
<evidence type="ECO:0000259" key="6">
    <source>
        <dbReference type="Pfam" id="PF14490"/>
    </source>
</evidence>
<dbReference type="Pfam" id="PF14490">
    <property type="entry name" value="HHH_RecD2"/>
    <property type="match status" value="1"/>
</dbReference>